<dbReference type="InterPro" id="IPR006066">
    <property type="entry name" value="NO2/SO3_Rdtase_FeS/sirohaem_BS"/>
</dbReference>
<name>A0A166C9R8_METOA</name>
<dbReference type="SUPFAM" id="SSF54862">
    <property type="entry name" value="4Fe-4S ferredoxins"/>
    <property type="match status" value="2"/>
</dbReference>
<evidence type="ECO:0000256" key="2">
    <source>
        <dbReference type="ARBA" id="ARBA00022617"/>
    </source>
</evidence>
<dbReference type="InterPro" id="IPR036136">
    <property type="entry name" value="Nit/Sulf_reduc_fer-like_dom_sf"/>
</dbReference>
<accession>A0A166C9R8</accession>
<dbReference type="PROSITE" id="PS00198">
    <property type="entry name" value="4FE4S_FER_1"/>
    <property type="match status" value="2"/>
</dbReference>
<protein>
    <submittedName>
        <fullName evidence="8">Anaerobic sulfite reductase subunit C</fullName>
        <ecNumber evidence="8">1.8.1.-</ecNumber>
    </submittedName>
</protein>
<gene>
    <name evidence="8" type="primary">asrC</name>
    <name evidence="8" type="ORF">MBORA_00480</name>
</gene>
<dbReference type="SUPFAM" id="SSF56014">
    <property type="entry name" value="Nitrite and sulphite reductase 4Fe-4S domain-like"/>
    <property type="match status" value="1"/>
</dbReference>
<dbReference type="EC" id="1.8.1.-" evidence="8"/>
<organism evidence="8 9">
    <name type="scientific">Methanobrevibacter oralis</name>
    <dbReference type="NCBI Taxonomy" id="66851"/>
    <lineage>
        <taxon>Archaea</taxon>
        <taxon>Methanobacteriati</taxon>
        <taxon>Methanobacteriota</taxon>
        <taxon>Methanomada group</taxon>
        <taxon>Methanobacteria</taxon>
        <taxon>Methanobacteriales</taxon>
        <taxon>Methanobacteriaceae</taxon>
        <taxon>Methanobrevibacter</taxon>
    </lineage>
</organism>
<dbReference type="PANTHER" id="PTHR31332:SF0">
    <property type="entry name" value="7-HYDROXYMETHYL CHLOROPHYLL A REDUCTASE, CHLOROPLASTIC"/>
    <property type="match status" value="1"/>
</dbReference>
<dbReference type="PATRIC" id="fig|66851.6.peg.60"/>
<evidence type="ECO:0000259" key="7">
    <source>
        <dbReference type="PROSITE" id="PS51379"/>
    </source>
</evidence>
<dbReference type="Gene3D" id="3.30.70.20">
    <property type="match status" value="2"/>
</dbReference>
<dbReference type="InterPro" id="IPR045220">
    <property type="entry name" value="FRHB/FDHB/HCAR-like"/>
</dbReference>
<dbReference type="GO" id="GO:0020037">
    <property type="term" value="F:heme binding"/>
    <property type="evidence" value="ECO:0007669"/>
    <property type="project" value="InterPro"/>
</dbReference>
<dbReference type="InterPro" id="IPR007525">
    <property type="entry name" value="FrhB_FdhB_C"/>
</dbReference>
<dbReference type="STRING" id="66851.MBORA_00480"/>
<dbReference type="Gene3D" id="3.30.413.10">
    <property type="entry name" value="Sulfite Reductase Hemoprotein, domain 1"/>
    <property type="match status" value="1"/>
</dbReference>
<evidence type="ECO:0000256" key="5">
    <source>
        <dbReference type="ARBA" id="ARBA00023004"/>
    </source>
</evidence>
<dbReference type="SUPFAM" id="SSF55124">
    <property type="entry name" value="Nitrite/Sulfite reductase N-terminal domain-like"/>
    <property type="match status" value="1"/>
</dbReference>
<proteinExistence type="predicted"/>
<keyword evidence="4 8" id="KW-0560">Oxidoreductase</keyword>
<dbReference type="PROSITE" id="PS00365">
    <property type="entry name" value="NIR_SIR"/>
    <property type="match status" value="1"/>
</dbReference>
<keyword evidence="6" id="KW-0411">Iron-sulfur</keyword>
<comment type="caution">
    <text evidence="8">The sequence shown here is derived from an EMBL/GenBank/DDBJ whole genome shotgun (WGS) entry which is preliminary data.</text>
</comment>
<feature type="domain" description="4Fe-4S ferredoxin-type" evidence="7">
    <location>
        <begin position="560"/>
        <end position="587"/>
    </location>
</feature>
<sequence length="691" mass="77604">MLSVDNEKLINKCLDDLIKKDNNINISKLKLRLWDYINYIAKENQDELTTETIKEIVSKIANLKTIEDVKPFIKYDWFLNSIVDNDLCAKCGSCSIVCPNNLIGFDEKPFLNEECLRKGNGMCKEVCPRIISGSYDIRTRLNLSEEYYYGSTNVKGQSGGVVTKFLQILLDLGEIDGAVVIGSSHWKPSSMIITSSKDLTDINKSTKKSKYSVSSLNAVREAGEMGLEKIAVVGLPCQIAGLRNLQYHSIISKHEAERGKNGKAAKLPKIEYLLGLFCTEKFGHDEILDKLEVDIDKVKKFDVNGPYFKAYTDDEEYKIKLSDINPSPGCLMCRDFDAELADISFGEKGSPKGYTTVVIRSEKGKRIKDLMNLYTGVDLERIDFMKSFKNKRFNKEVLKRAQEKAFNSFYYIWGHGGVGMGQKGKAYVRFRTPIGGYYDADTLIRISEVAKKYNGIIKLTSREEIEIQNVALNQIEDLLEDVKDEDLINGTEGPLVRSIMSCPGKERCLLGLINTNEIASKIEEKYAEKPANYKFKIGITGCPNKCLGVDTVDFGLHGVKTPKTNDDCNGCGCCQDVCKVEAIEIRGDTAITNYELCVDCGKCIKACPNNAKDLKSKGYNLYIGGKGGRETVIGYPVFVEDEQEIYDTLDAVFEVYNKLSKKPQRERLATTIKRVTPIKFFNEVEKLKMGK</sequence>
<keyword evidence="1" id="KW-0004">4Fe-4S</keyword>
<dbReference type="GO" id="GO:0052592">
    <property type="term" value="F:oxidoreductase activity, acting on CH or CH2 groups, with an iron-sulfur protein as acceptor"/>
    <property type="evidence" value="ECO:0007669"/>
    <property type="project" value="TreeGrafter"/>
</dbReference>
<keyword evidence="5" id="KW-0408">Iron</keyword>
<dbReference type="OrthoDB" id="15347at2157"/>
<dbReference type="Proteomes" id="UP000077428">
    <property type="component" value="Unassembled WGS sequence"/>
</dbReference>
<keyword evidence="9" id="KW-1185">Reference proteome</keyword>
<feature type="domain" description="4Fe-4S ferredoxin-type" evidence="7">
    <location>
        <begin position="79"/>
        <end position="108"/>
    </location>
</feature>
<dbReference type="InterPro" id="IPR017896">
    <property type="entry name" value="4Fe4S_Fe-S-bd"/>
</dbReference>
<dbReference type="PROSITE" id="PS51379">
    <property type="entry name" value="4FE4S_FER_2"/>
    <property type="match status" value="3"/>
</dbReference>
<dbReference type="Pfam" id="PF04432">
    <property type="entry name" value="FrhB_FdhB_C"/>
    <property type="match status" value="1"/>
</dbReference>
<dbReference type="InterPro" id="IPR007516">
    <property type="entry name" value="Co_F420_Hydgase/DH_bsu_N"/>
</dbReference>
<dbReference type="AlphaFoldDB" id="A0A166C9R8"/>
<reference evidence="9" key="1">
    <citation type="journal article" date="2016" name="Genome Announc.">
        <title>Draft Genome Sequences of Methanobrevibacter curvatus DSM11111, Methanobrevibacter cuticularis DSM11139, Methanobrevibacter filiformis DSM11501, and Methanobrevibacter oralis DSM7256.</title>
        <authorList>
            <person name="Poehlein A."/>
            <person name="Seedorf H."/>
        </authorList>
    </citation>
    <scope>NUCLEOTIDE SEQUENCE [LARGE SCALE GENOMIC DNA]</scope>
    <source>
        <strain evidence="9">DSM 7256 / JCM 30027 / ZR</strain>
    </source>
</reference>
<evidence type="ECO:0000256" key="4">
    <source>
        <dbReference type="ARBA" id="ARBA00023002"/>
    </source>
</evidence>
<evidence type="ECO:0000256" key="6">
    <source>
        <dbReference type="ARBA" id="ARBA00023014"/>
    </source>
</evidence>
<dbReference type="InterPro" id="IPR006067">
    <property type="entry name" value="NO2/SO3_Rdtase_4Fe4S_dom"/>
</dbReference>
<dbReference type="Pfam" id="PF00037">
    <property type="entry name" value="Fer4"/>
    <property type="match status" value="2"/>
</dbReference>
<dbReference type="EMBL" id="LWMU01000011">
    <property type="protein sequence ID" value="KZX14274.1"/>
    <property type="molecule type" value="Genomic_DNA"/>
</dbReference>
<dbReference type="RefSeq" id="WP_082853363.1">
    <property type="nucleotide sequence ID" value="NZ_LT985106.1"/>
</dbReference>
<evidence type="ECO:0000256" key="1">
    <source>
        <dbReference type="ARBA" id="ARBA00022485"/>
    </source>
</evidence>
<keyword evidence="2" id="KW-0349">Heme</keyword>
<dbReference type="Pfam" id="PF01077">
    <property type="entry name" value="NIR_SIR"/>
    <property type="match status" value="1"/>
</dbReference>
<evidence type="ECO:0000256" key="3">
    <source>
        <dbReference type="ARBA" id="ARBA00022723"/>
    </source>
</evidence>
<dbReference type="GO" id="GO:0046872">
    <property type="term" value="F:metal ion binding"/>
    <property type="evidence" value="ECO:0007669"/>
    <property type="project" value="UniProtKB-KW"/>
</dbReference>
<feature type="domain" description="4Fe-4S ferredoxin-type" evidence="7">
    <location>
        <begin position="588"/>
        <end position="617"/>
    </location>
</feature>
<dbReference type="InterPro" id="IPR017900">
    <property type="entry name" value="4Fe4S_Fe_S_CS"/>
</dbReference>
<dbReference type="Pfam" id="PF03460">
    <property type="entry name" value="NIR_SIR_ferr"/>
    <property type="match status" value="1"/>
</dbReference>
<keyword evidence="3" id="KW-0479">Metal-binding</keyword>
<dbReference type="Pfam" id="PF04422">
    <property type="entry name" value="FrhB_FdhB_N"/>
    <property type="match status" value="1"/>
</dbReference>
<evidence type="ECO:0000313" key="8">
    <source>
        <dbReference type="EMBL" id="KZX14274.1"/>
    </source>
</evidence>
<evidence type="ECO:0000313" key="9">
    <source>
        <dbReference type="Proteomes" id="UP000077428"/>
    </source>
</evidence>
<dbReference type="GO" id="GO:0051539">
    <property type="term" value="F:4 iron, 4 sulfur cluster binding"/>
    <property type="evidence" value="ECO:0007669"/>
    <property type="project" value="UniProtKB-KW"/>
</dbReference>
<dbReference type="InterPro" id="IPR045854">
    <property type="entry name" value="NO2/SO3_Rdtase_4Fe4S_sf"/>
</dbReference>
<dbReference type="PANTHER" id="PTHR31332">
    <property type="entry name" value="7-HYDROXYMETHYL CHLOROPHYLL A REDUCTASE, CHLOROPLASTIC"/>
    <property type="match status" value="1"/>
</dbReference>
<dbReference type="InterPro" id="IPR005117">
    <property type="entry name" value="NiRdtase/SiRdtase_haem-b_fer"/>
</dbReference>